<comment type="caution">
    <text evidence="1">The sequence shown here is derived from an EMBL/GenBank/DDBJ whole genome shotgun (WGS) entry which is preliminary data.</text>
</comment>
<keyword evidence="2" id="KW-1185">Reference proteome</keyword>
<name>A0ACB9JY92_9ASTR</name>
<dbReference type="Proteomes" id="UP001056120">
    <property type="component" value="Linkage Group LG02"/>
</dbReference>
<protein>
    <submittedName>
        <fullName evidence="1">Uncharacterized protein</fullName>
    </submittedName>
</protein>
<proteinExistence type="predicted"/>
<accession>A0ACB9JY92</accession>
<organism evidence="1 2">
    <name type="scientific">Smallanthus sonchifolius</name>
    <dbReference type="NCBI Taxonomy" id="185202"/>
    <lineage>
        <taxon>Eukaryota</taxon>
        <taxon>Viridiplantae</taxon>
        <taxon>Streptophyta</taxon>
        <taxon>Embryophyta</taxon>
        <taxon>Tracheophyta</taxon>
        <taxon>Spermatophyta</taxon>
        <taxon>Magnoliopsida</taxon>
        <taxon>eudicotyledons</taxon>
        <taxon>Gunneridae</taxon>
        <taxon>Pentapetalae</taxon>
        <taxon>asterids</taxon>
        <taxon>campanulids</taxon>
        <taxon>Asterales</taxon>
        <taxon>Asteraceae</taxon>
        <taxon>Asteroideae</taxon>
        <taxon>Heliantheae alliance</taxon>
        <taxon>Millerieae</taxon>
        <taxon>Smallanthus</taxon>
    </lineage>
</organism>
<evidence type="ECO:0000313" key="1">
    <source>
        <dbReference type="EMBL" id="KAI3824957.1"/>
    </source>
</evidence>
<reference evidence="2" key="1">
    <citation type="journal article" date="2022" name="Mol. Ecol. Resour.">
        <title>The genomes of chicory, endive, great burdock and yacon provide insights into Asteraceae palaeo-polyploidization history and plant inulin production.</title>
        <authorList>
            <person name="Fan W."/>
            <person name="Wang S."/>
            <person name="Wang H."/>
            <person name="Wang A."/>
            <person name="Jiang F."/>
            <person name="Liu H."/>
            <person name="Zhao H."/>
            <person name="Xu D."/>
            <person name="Zhang Y."/>
        </authorList>
    </citation>
    <scope>NUCLEOTIDE SEQUENCE [LARGE SCALE GENOMIC DNA]</scope>
    <source>
        <strain evidence="2">cv. Yunnan</strain>
    </source>
</reference>
<reference evidence="1 2" key="2">
    <citation type="journal article" date="2022" name="Mol. Ecol. Resour.">
        <title>The genomes of chicory, endive, great burdock and yacon provide insights into Asteraceae paleo-polyploidization history and plant inulin production.</title>
        <authorList>
            <person name="Fan W."/>
            <person name="Wang S."/>
            <person name="Wang H."/>
            <person name="Wang A."/>
            <person name="Jiang F."/>
            <person name="Liu H."/>
            <person name="Zhao H."/>
            <person name="Xu D."/>
            <person name="Zhang Y."/>
        </authorList>
    </citation>
    <scope>NUCLEOTIDE SEQUENCE [LARGE SCALE GENOMIC DNA]</scope>
    <source>
        <strain evidence="2">cv. Yunnan</strain>
        <tissue evidence="1">Leaves</tissue>
    </source>
</reference>
<dbReference type="EMBL" id="CM042019">
    <property type="protein sequence ID" value="KAI3824957.1"/>
    <property type="molecule type" value="Genomic_DNA"/>
</dbReference>
<gene>
    <name evidence="1" type="ORF">L1987_06430</name>
</gene>
<evidence type="ECO:0000313" key="2">
    <source>
        <dbReference type="Proteomes" id="UP001056120"/>
    </source>
</evidence>
<sequence length="132" mass="13566">MAGEDEMVVGDGKSRQGGNGGARGQLQATIIMVATVVVHCDGMRLRKMVVACPVCKGIGYNAAVVSRCRKWPAKDAVSSVVGGGMMAVKVLVGQCVTSVGLDGEDEVAVVVILDGKPKADETELKAVTGEYG</sequence>